<evidence type="ECO:0000313" key="3">
    <source>
        <dbReference type="Proteomes" id="UP001200034"/>
    </source>
</evidence>
<feature type="non-terminal residue" evidence="2">
    <location>
        <position position="1"/>
    </location>
</feature>
<organism evidence="2 3">
    <name type="scientific">Drosophila rubida</name>
    <dbReference type="NCBI Taxonomy" id="30044"/>
    <lineage>
        <taxon>Eukaryota</taxon>
        <taxon>Metazoa</taxon>
        <taxon>Ecdysozoa</taxon>
        <taxon>Arthropoda</taxon>
        <taxon>Hexapoda</taxon>
        <taxon>Insecta</taxon>
        <taxon>Pterygota</taxon>
        <taxon>Neoptera</taxon>
        <taxon>Endopterygota</taxon>
        <taxon>Diptera</taxon>
        <taxon>Brachycera</taxon>
        <taxon>Muscomorpha</taxon>
        <taxon>Ephydroidea</taxon>
        <taxon>Drosophilidae</taxon>
        <taxon>Drosophila</taxon>
    </lineage>
</organism>
<reference evidence="2" key="1">
    <citation type="journal article" date="2021" name="Mol. Ecol. Resour.">
        <title>Phylogenomic analyses of the genus Drosophila reveals genomic signals of climate adaptation.</title>
        <authorList>
            <person name="Li F."/>
            <person name="Rane R.V."/>
            <person name="Luria V."/>
            <person name="Xiong Z."/>
            <person name="Chen J."/>
            <person name="Li Z."/>
            <person name="Catullo R.A."/>
            <person name="Griffin P.C."/>
            <person name="Schiffer M."/>
            <person name="Pearce S."/>
            <person name="Lee S.F."/>
            <person name="McElroy K."/>
            <person name="Stocker A."/>
            <person name="Shirriffs J."/>
            <person name="Cockerell F."/>
            <person name="Coppin C."/>
            <person name="Sgro C.M."/>
            <person name="Karger A."/>
            <person name="Cain J.W."/>
            <person name="Weber J.A."/>
            <person name="Santpere G."/>
            <person name="Kirschner M.W."/>
            <person name="Hoffmann A.A."/>
            <person name="Oakeshott J.G."/>
            <person name="Zhang G."/>
        </authorList>
    </citation>
    <scope>NUCLEOTIDE SEQUENCE</scope>
    <source>
        <strain evidence="2">BGI-SZ-2011g</strain>
    </source>
</reference>
<dbReference type="EMBL" id="JAJJHW010000824">
    <property type="protein sequence ID" value="KAH8381634.1"/>
    <property type="molecule type" value="Genomic_DNA"/>
</dbReference>
<feature type="transmembrane region" description="Helical" evidence="1">
    <location>
        <begin position="104"/>
        <end position="124"/>
    </location>
</feature>
<keyword evidence="3" id="KW-1185">Reference proteome</keyword>
<gene>
    <name evidence="2" type="ORF">KR093_009674</name>
</gene>
<keyword evidence="1" id="KW-0472">Membrane</keyword>
<comment type="caution">
    <text evidence="2">The sequence shown here is derived from an EMBL/GenBank/DDBJ whole genome shotgun (WGS) entry which is preliminary data.</text>
</comment>
<feature type="transmembrane region" description="Helical" evidence="1">
    <location>
        <begin position="20"/>
        <end position="41"/>
    </location>
</feature>
<name>A0AAD4K8J8_9MUSC</name>
<feature type="transmembrane region" description="Helical" evidence="1">
    <location>
        <begin position="136"/>
        <end position="160"/>
    </location>
</feature>
<dbReference type="AlphaFoldDB" id="A0AAD4K8J8"/>
<accession>A0AAD4K8J8</accession>
<proteinExistence type="predicted"/>
<sequence length="172" mass="19673">AQVQHNSRGAKRNPFRVYKIYSVALFLIAIGIFQLGILKALRIDLIDSVPVPNFMYMLIALVCILLLVFTELFNQYPVNWTLGIVAVECVTLCTISSKWNNLPFWYAINILAIVLLLNIVFHLLGAFLPLMLLPGYYSMIFITIVFIIVYIFLSVVLFILSNLNLMVIIDLW</sequence>
<evidence type="ECO:0000256" key="1">
    <source>
        <dbReference type="SAM" id="Phobius"/>
    </source>
</evidence>
<keyword evidence="1" id="KW-1133">Transmembrane helix</keyword>
<keyword evidence="1" id="KW-0812">Transmembrane</keyword>
<feature type="transmembrane region" description="Helical" evidence="1">
    <location>
        <begin position="53"/>
        <end position="73"/>
    </location>
</feature>
<protein>
    <submittedName>
        <fullName evidence="2">Uncharacterized protein</fullName>
    </submittedName>
</protein>
<dbReference type="Proteomes" id="UP001200034">
    <property type="component" value="Unassembled WGS sequence"/>
</dbReference>
<evidence type="ECO:0000313" key="2">
    <source>
        <dbReference type="EMBL" id="KAH8381634.1"/>
    </source>
</evidence>
<feature type="non-terminal residue" evidence="2">
    <location>
        <position position="172"/>
    </location>
</feature>